<evidence type="ECO:0000313" key="2">
    <source>
        <dbReference type="Proteomes" id="UP001153642"/>
    </source>
</evidence>
<comment type="caution">
    <text evidence="1">The sequence shown here is derived from an EMBL/GenBank/DDBJ whole genome shotgun (WGS) entry which is preliminary data.</text>
</comment>
<name>A0ABT6FUP3_9FLAO</name>
<proteinExistence type="predicted"/>
<dbReference type="RefSeq" id="WP_277900754.1">
    <property type="nucleotide sequence ID" value="NZ_JAPMUA010000005.1"/>
</dbReference>
<sequence>MKSKVETGHARNVENFKKLIQTVKPFSLYNPSMKEISLESLEEMYKSAHYVVMDVERKRKENSIAIHKRQQEYKRLKPLATRLYNMAAILNLNEGDMEQIKSLRNVIQGSPQTKRKISAMERQSVRAYSTSRQSFTQLA</sequence>
<accession>A0ABT6FUP3</accession>
<protein>
    <submittedName>
        <fullName evidence="1">Uncharacterized protein</fullName>
    </submittedName>
</protein>
<dbReference type="Proteomes" id="UP001153642">
    <property type="component" value="Unassembled WGS sequence"/>
</dbReference>
<dbReference type="EMBL" id="JAPMUA010000005">
    <property type="protein sequence ID" value="MDG3586978.1"/>
    <property type="molecule type" value="Genomic_DNA"/>
</dbReference>
<organism evidence="1 2">
    <name type="scientific">Galbibacter pacificus</name>
    <dbReference type="NCBI Taxonomy" id="2996052"/>
    <lineage>
        <taxon>Bacteria</taxon>
        <taxon>Pseudomonadati</taxon>
        <taxon>Bacteroidota</taxon>
        <taxon>Flavobacteriia</taxon>
        <taxon>Flavobacteriales</taxon>
        <taxon>Flavobacteriaceae</taxon>
        <taxon>Galbibacter</taxon>
    </lineage>
</organism>
<keyword evidence="2" id="KW-1185">Reference proteome</keyword>
<reference evidence="1" key="1">
    <citation type="submission" date="2022-11" db="EMBL/GenBank/DDBJ databases">
        <title>High-quality draft genome sequence of Galbibacter sp. strain CMA-7.</title>
        <authorList>
            <person name="Wei L."/>
            <person name="Dong C."/>
            <person name="Shao Z."/>
        </authorList>
    </citation>
    <scope>NUCLEOTIDE SEQUENCE</scope>
    <source>
        <strain evidence="1">CMA-7</strain>
    </source>
</reference>
<evidence type="ECO:0000313" key="1">
    <source>
        <dbReference type="EMBL" id="MDG3586978.1"/>
    </source>
</evidence>
<gene>
    <name evidence="1" type="ORF">OSR52_13970</name>
</gene>